<protein>
    <recommendedName>
        <fullName evidence="2">inorganic diphosphatase</fullName>
        <ecNumber evidence="2">3.6.1.1</ecNumber>
    </recommendedName>
    <alternativeName>
        <fullName evidence="6">Pyrophosphate phospho-hydrolase</fullName>
    </alternativeName>
</protein>
<evidence type="ECO:0000256" key="5">
    <source>
        <dbReference type="ARBA" id="ARBA00023211"/>
    </source>
</evidence>
<name>A0A0L6VYQ2_9FIRM</name>
<dbReference type="AlphaFoldDB" id="A0A0L6VYQ2"/>
<keyword evidence="5" id="KW-0464">Manganese</keyword>
<evidence type="ECO:0000313" key="10">
    <source>
        <dbReference type="EMBL" id="KNZ68437.1"/>
    </source>
</evidence>
<dbReference type="SUPFAM" id="SSF54631">
    <property type="entry name" value="CBS-domain pair"/>
    <property type="match status" value="1"/>
</dbReference>
<dbReference type="PANTHER" id="PTHR12112:SF22">
    <property type="entry name" value="MANGANESE-DEPENDENT INORGANIC PYROPHOSPHATASE-RELATED"/>
    <property type="match status" value="1"/>
</dbReference>
<keyword evidence="3" id="KW-0479">Metal-binding</keyword>
<evidence type="ECO:0000256" key="2">
    <source>
        <dbReference type="ARBA" id="ARBA00012146"/>
    </source>
</evidence>
<evidence type="ECO:0000256" key="4">
    <source>
        <dbReference type="ARBA" id="ARBA00022801"/>
    </source>
</evidence>
<dbReference type="EMBL" id="LGTE01000031">
    <property type="protein sequence ID" value="KNZ68437.1"/>
    <property type="molecule type" value="Genomic_DNA"/>
</dbReference>
<gene>
    <name evidence="10" type="ORF">Tfer_3014</name>
</gene>
<keyword evidence="11" id="KW-1185">Reference proteome</keyword>
<dbReference type="InterPro" id="IPR028979">
    <property type="entry name" value="Ser_kin/Pase_Hpr-like_N_sf"/>
</dbReference>
<evidence type="ECO:0000256" key="7">
    <source>
        <dbReference type="ARBA" id="ARBA00047820"/>
    </source>
</evidence>
<dbReference type="InterPro" id="IPR000644">
    <property type="entry name" value="CBS_dom"/>
</dbReference>
<dbReference type="GO" id="GO:0005737">
    <property type="term" value="C:cytoplasm"/>
    <property type="evidence" value="ECO:0007669"/>
    <property type="project" value="InterPro"/>
</dbReference>
<dbReference type="RefSeq" id="WP_052218970.1">
    <property type="nucleotide sequence ID" value="NZ_LGTE01000031.1"/>
</dbReference>
<dbReference type="EC" id="3.6.1.1" evidence="2"/>
<dbReference type="Gene3D" id="3.90.1640.10">
    <property type="entry name" value="inorganic pyrophosphatase (n-terminal core)"/>
    <property type="match status" value="2"/>
</dbReference>
<dbReference type="NCBIfam" id="NF011443">
    <property type="entry name" value="PRK14869.1-5"/>
    <property type="match status" value="1"/>
</dbReference>
<dbReference type="InterPro" id="IPR038763">
    <property type="entry name" value="DHH_sf"/>
</dbReference>
<dbReference type="FunFam" id="3.90.1640.10:FF:000001">
    <property type="entry name" value="Probable manganese-dependent inorganic pyrophosphatase"/>
    <property type="match status" value="1"/>
</dbReference>
<dbReference type="SUPFAM" id="SSF75138">
    <property type="entry name" value="HprK N-terminal domain-like"/>
    <property type="match status" value="1"/>
</dbReference>
<sequence>MTKAIYVVGHKNPDTDSICAAIAYAKLKQRLGYPAIPCRAGAINEETRFVLDYFKVEVPRLLPDLYTRARDLVNGNGGCTVVRPDMPVWEAWKLMRARKIKTLPVVDEGNHLLGLVTVGDFADKYLADLGEKDLGHICATVSNVVQTLSGTLLVGNPAQELNGTGLIGAMETETMEKYLCPDCILIVGDREKIQLAALKKGAACLILTGGAALSPAVREEAVQRGATVIGVPMDTFTTARMLLMSIPVGAIMHTTDLVVFQEDDLLDEVRKVMLNTRFRNYPVVDEQNRVVGEIARYHLLGFSKKPVILVDHNELSQAVEGAEEAQILEVVDHHRVGGIQTGEPILFRNEPVGSTCTLIAKAYLEHGIEPSLEIAGILCAGILSDTVVFKSPTCTQVDRDMAAMLGKLAGIDPVQFGITMFKKTSSLIGRSPREIVASDYKKFLVGDLQFGIGQVSVLGLEGIDELKESLLQEMEGVRKSEGADYVLLMVTDLIEEATYLLISGPNPELVGEAYQAEVRERVAYLPGVLSRKKQVVPPLIKHFQQ</sequence>
<dbReference type="Pfam" id="PF00571">
    <property type="entry name" value="CBS"/>
    <property type="match status" value="2"/>
</dbReference>
<dbReference type="PATRIC" id="fig|281456.6.peg.3155"/>
<dbReference type="GO" id="GO:0046872">
    <property type="term" value="F:metal ion binding"/>
    <property type="evidence" value="ECO:0007669"/>
    <property type="project" value="UniProtKB-KW"/>
</dbReference>
<dbReference type="InterPro" id="IPR004097">
    <property type="entry name" value="DHHA2"/>
</dbReference>
<dbReference type="SUPFAM" id="SSF64182">
    <property type="entry name" value="DHH phosphoesterases"/>
    <property type="match status" value="1"/>
</dbReference>
<evidence type="ECO:0000259" key="9">
    <source>
        <dbReference type="PROSITE" id="PS51371"/>
    </source>
</evidence>
<comment type="cofactor">
    <cofactor evidence="1">
        <name>Mn(2+)</name>
        <dbReference type="ChEBI" id="CHEBI:29035"/>
    </cofactor>
</comment>
<organism evidence="10 11">
    <name type="scientific">Thermincola ferriacetica</name>
    <dbReference type="NCBI Taxonomy" id="281456"/>
    <lineage>
        <taxon>Bacteria</taxon>
        <taxon>Bacillati</taxon>
        <taxon>Bacillota</taxon>
        <taxon>Clostridia</taxon>
        <taxon>Eubacteriales</taxon>
        <taxon>Thermincolaceae</taxon>
        <taxon>Thermincola</taxon>
    </lineage>
</organism>
<dbReference type="Gene3D" id="3.10.310.20">
    <property type="entry name" value="DHHA2 domain"/>
    <property type="match status" value="1"/>
</dbReference>
<dbReference type="Pfam" id="PF01368">
    <property type="entry name" value="DHH"/>
    <property type="match status" value="1"/>
</dbReference>
<dbReference type="NCBIfam" id="NF011442">
    <property type="entry name" value="PRK14869.1-4"/>
    <property type="match status" value="1"/>
</dbReference>
<keyword evidence="8" id="KW-0129">CBS domain</keyword>
<dbReference type="Pfam" id="PF07085">
    <property type="entry name" value="DRTGG"/>
    <property type="match status" value="1"/>
</dbReference>
<comment type="caution">
    <text evidence="10">The sequence shown here is derived from an EMBL/GenBank/DDBJ whole genome shotgun (WGS) entry which is preliminary data.</text>
</comment>
<dbReference type="SMART" id="SM01131">
    <property type="entry name" value="DHHA2"/>
    <property type="match status" value="1"/>
</dbReference>
<dbReference type="GO" id="GO:0004427">
    <property type="term" value="F:inorganic diphosphate phosphatase activity"/>
    <property type="evidence" value="ECO:0007669"/>
    <property type="project" value="UniProtKB-EC"/>
</dbReference>
<dbReference type="SMART" id="SM00116">
    <property type="entry name" value="CBS"/>
    <property type="match status" value="2"/>
</dbReference>
<dbReference type="Pfam" id="PF02833">
    <property type="entry name" value="DHHA2"/>
    <property type="match status" value="1"/>
</dbReference>
<dbReference type="InterPro" id="IPR010766">
    <property type="entry name" value="DRTGG"/>
</dbReference>
<dbReference type="InterPro" id="IPR038222">
    <property type="entry name" value="DHHA2_dom_sf"/>
</dbReference>
<evidence type="ECO:0000256" key="1">
    <source>
        <dbReference type="ARBA" id="ARBA00001936"/>
    </source>
</evidence>
<dbReference type="Gene3D" id="3.90.1280.20">
    <property type="match status" value="1"/>
</dbReference>
<feature type="domain" description="CBS" evidence="9">
    <location>
        <begin position="72"/>
        <end position="134"/>
    </location>
</feature>
<reference evidence="11" key="1">
    <citation type="submission" date="2015-07" db="EMBL/GenBank/DDBJ databases">
        <title>Complete Genome of Thermincola ferriacetica strain Z-0001T.</title>
        <authorList>
            <person name="Lusk B."/>
            <person name="Badalamenti J.P."/>
            <person name="Parameswaran P."/>
            <person name="Bond D.R."/>
            <person name="Torres C.I."/>
        </authorList>
    </citation>
    <scope>NUCLEOTIDE SEQUENCE [LARGE SCALE GENOMIC DNA]</scope>
    <source>
        <strain evidence="11">Z-0001</strain>
    </source>
</reference>
<dbReference type="CDD" id="cd04597">
    <property type="entry name" value="CBS_pair_inorgPPase"/>
    <property type="match status" value="1"/>
</dbReference>
<dbReference type="Proteomes" id="UP000037175">
    <property type="component" value="Unassembled WGS sequence"/>
</dbReference>
<comment type="catalytic activity">
    <reaction evidence="7">
        <text>diphosphate + H2O = 2 phosphate + H(+)</text>
        <dbReference type="Rhea" id="RHEA:24576"/>
        <dbReference type="ChEBI" id="CHEBI:15377"/>
        <dbReference type="ChEBI" id="CHEBI:15378"/>
        <dbReference type="ChEBI" id="CHEBI:33019"/>
        <dbReference type="ChEBI" id="CHEBI:43474"/>
        <dbReference type="EC" id="3.6.1.1"/>
    </reaction>
</comment>
<keyword evidence="4" id="KW-0378">Hydrolase</keyword>
<evidence type="ECO:0000256" key="8">
    <source>
        <dbReference type="PROSITE-ProRule" id="PRU00703"/>
    </source>
</evidence>
<dbReference type="InterPro" id="IPR001667">
    <property type="entry name" value="DDH_dom"/>
</dbReference>
<dbReference type="PANTHER" id="PTHR12112">
    <property type="entry name" value="BNIP - RELATED"/>
    <property type="match status" value="1"/>
</dbReference>
<dbReference type="Gene3D" id="3.40.1390.20">
    <property type="entry name" value="HprK N-terminal domain-like"/>
    <property type="match status" value="1"/>
</dbReference>
<evidence type="ECO:0000256" key="6">
    <source>
        <dbReference type="ARBA" id="ARBA00032535"/>
    </source>
</evidence>
<dbReference type="PROSITE" id="PS51371">
    <property type="entry name" value="CBS"/>
    <property type="match status" value="2"/>
</dbReference>
<feature type="domain" description="CBS" evidence="9">
    <location>
        <begin position="252"/>
        <end position="310"/>
    </location>
</feature>
<dbReference type="InterPro" id="IPR046342">
    <property type="entry name" value="CBS_dom_sf"/>
</dbReference>
<accession>A0A0L6VYQ2</accession>
<evidence type="ECO:0000256" key="3">
    <source>
        <dbReference type="ARBA" id="ARBA00022723"/>
    </source>
</evidence>
<evidence type="ECO:0000313" key="11">
    <source>
        <dbReference type="Proteomes" id="UP000037175"/>
    </source>
</evidence>
<proteinExistence type="predicted"/>